<name>A0A7V8NLT5_9BACT</name>
<feature type="transmembrane region" description="Helical" evidence="2">
    <location>
        <begin position="46"/>
        <end position="67"/>
    </location>
</feature>
<keyword evidence="2" id="KW-0812">Transmembrane</keyword>
<keyword evidence="2" id="KW-0472">Membrane</keyword>
<dbReference type="CDD" id="cd01949">
    <property type="entry name" value="GGDEF"/>
    <property type="match status" value="1"/>
</dbReference>
<dbReference type="Proteomes" id="UP000567293">
    <property type="component" value="Unassembled WGS sequence"/>
</dbReference>
<gene>
    <name evidence="4" type="ORF">HRJ53_01730</name>
</gene>
<dbReference type="GO" id="GO:0052621">
    <property type="term" value="F:diguanylate cyclase activity"/>
    <property type="evidence" value="ECO:0007669"/>
    <property type="project" value="UniProtKB-EC"/>
</dbReference>
<proteinExistence type="predicted"/>
<dbReference type="PROSITE" id="PS50887">
    <property type="entry name" value="GGDEF"/>
    <property type="match status" value="1"/>
</dbReference>
<sequence length="246" mass="27483">MVSLFWYRRRLTVEDSSFDRTMYAAVWLNVAAQLAAAQSARLMDAPFVFAQGLMVLGYTVALGGALLDNARLFERVRHMAVSDPLTGLANYRRLLDVLENETERTDRSGRPFAVLLLDLDGLKAINDSYGHLVGSRAICRVADILRIHCRAIDTAARYGGDEFALVLPESQEDEAHRVVNRIRQVMANDDEPPRLSASIGIAVYRGDGERIEKLLSEADQQLYAEKAKRAQHTPATLNLRRRTPSA</sequence>
<evidence type="ECO:0000256" key="2">
    <source>
        <dbReference type="SAM" id="Phobius"/>
    </source>
</evidence>
<dbReference type="NCBIfam" id="TIGR00254">
    <property type="entry name" value="GGDEF"/>
    <property type="match status" value="1"/>
</dbReference>
<comment type="caution">
    <text evidence="4">The sequence shown here is derived from an EMBL/GenBank/DDBJ whole genome shotgun (WGS) entry which is preliminary data.</text>
</comment>
<dbReference type="Gene3D" id="3.30.70.270">
    <property type="match status" value="1"/>
</dbReference>
<dbReference type="EMBL" id="JACDQQ010000175">
    <property type="protein sequence ID" value="MBA0083693.1"/>
    <property type="molecule type" value="Genomic_DNA"/>
</dbReference>
<dbReference type="EC" id="2.7.7.65" evidence="1"/>
<dbReference type="InterPro" id="IPR050469">
    <property type="entry name" value="Diguanylate_Cyclase"/>
</dbReference>
<dbReference type="FunFam" id="3.30.70.270:FF:000001">
    <property type="entry name" value="Diguanylate cyclase domain protein"/>
    <property type="match status" value="1"/>
</dbReference>
<dbReference type="InterPro" id="IPR029787">
    <property type="entry name" value="Nucleotide_cyclase"/>
</dbReference>
<dbReference type="InterPro" id="IPR000160">
    <property type="entry name" value="GGDEF_dom"/>
</dbReference>
<keyword evidence="2" id="KW-1133">Transmembrane helix</keyword>
<protein>
    <recommendedName>
        <fullName evidence="1">diguanylate cyclase</fullName>
        <ecNumber evidence="1">2.7.7.65</ecNumber>
    </recommendedName>
</protein>
<evidence type="ECO:0000256" key="1">
    <source>
        <dbReference type="ARBA" id="ARBA00012528"/>
    </source>
</evidence>
<dbReference type="GO" id="GO:0043709">
    <property type="term" value="P:cell adhesion involved in single-species biofilm formation"/>
    <property type="evidence" value="ECO:0007669"/>
    <property type="project" value="TreeGrafter"/>
</dbReference>
<dbReference type="SUPFAM" id="SSF55073">
    <property type="entry name" value="Nucleotide cyclase"/>
    <property type="match status" value="1"/>
</dbReference>
<evidence type="ECO:0000259" key="3">
    <source>
        <dbReference type="PROSITE" id="PS50887"/>
    </source>
</evidence>
<evidence type="ECO:0000313" key="5">
    <source>
        <dbReference type="Proteomes" id="UP000567293"/>
    </source>
</evidence>
<dbReference type="GO" id="GO:0005886">
    <property type="term" value="C:plasma membrane"/>
    <property type="evidence" value="ECO:0007669"/>
    <property type="project" value="TreeGrafter"/>
</dbReference>
<dbReference type="SMART" id="SM00267">
    <property type="entry name" value="GGDEF"/>
    <property type="match status" value="1"/>
</dbReference>
<dbReference type="PANTHER" id="PTHR45138">
    <property type="entry name" value="REGULATORY COMPONENTS OF SENSORY TRANSDUCTION SYSTEM"/>
    <property type="match status" value="1"/>
</dbReference>
<feature type="domain" description="GGDEF" evidence="3">
    <location>
        <begin position="110"/>
        <end position="239"/>
    </location>
</feature>
<reference evidence="4" key="1">
    <citation type="submission" date="2020-06" db="EMBL/GenBank/DDBJ databases">
        <title>Legume-microbial interactions unlock mineral nutrients during tropical forest succession.</title>
        <authorList>
            <person name="Epihov D.Z."/>
        </authorList>
    </citation>
    <scope>NUCLEOTIDE SEQUENCE [LARGE SCALE GENOMIC DNA]</scope>
    <source>
        <strain evidence="4">Pan2503</strain>
    </source>
</reference>
<organism evidence="4 5">
    <name type="scientific">Candidatus Acidiferrum panamense</name>
    <dbReference type="NCBI Taxonomy" id="2741543"/>
    <lineage>
        <taxon>Bacteria</taxon>
        <taxon>Pseudomonadati</taxon>
        <taxon>Acidobacteriota</taxon>
        <taxon>Terriglobia</taxon>
        <taxon>Candidatus Acidiferrales</taxon>
        <taxon>Candidatus Acidiferrum</taxon>
    </lineage>
</organism>
<dbReference type="PANTHER" id="PTHR45138:SF6">
    <property type="entry name" value="DIGUANYLATE CYCLASE DGCN"/>
    <property type="match status" value="1"/>
</dbReference>
<dbReference type="GO" id="GO:1902201">
    <property type="term" value="P:negative regulation of bacterial-type flagellum-dependent cell motility"/>
    <property type="evidence" value="ECO:0007669"/>
    <property type="project" value="TreeGrafter"/>
</dbReference>
<keyword evidence="5" id="KW-1185">Reference proteome</keyword>
<dbReference type="AlphaFoldDB" id="A0A7V8NLT5"/>
<evidence type="ECO:0000313" key="4">
    <source>
        <dbReference type="EMBL" id="MBA0083693.1"/>
    </source>
</evidence>
<accession>A0A7V8NLT5</accession>
<dbReference type="Pfam" id="PF00990">
    <property type="entry name" value="GGDEF"/>
    <property type="match status" value="1"/>
</dbReference>
<dbReference type="InterPro" id="IPR043128">
    <property type="entry name" value="Rev_trsase/Diguanyl_cyclase"/>
</dbReference>